<sequence length="355" mass="38335">MSKLPIKIQVGIRDSWDSKDASAQKAIQALRDLVGIGVFVTPEWPLLHAELGAFYPDKATFVPSVTAAVEACCTALAGLLDDDANADWSDTLLERADGHIRLFLEVSKGRDMGIAWSDQQRGFVITLPRAAVPSHSYMISFFGPGLLRVFESAGGQHDASPLAAETKTTSAEAADDWADVVVDKSASGGRVVSVVESAPRQQYQSAPQTAAAVPAAPGFDLMPDVGIVSRPDDLLLKPPYHLIVQGAGSSQIDVQCSHSPTLQFLSDYLKKWSKTNHNNTTRPPAAEVKIHQSAFGLGVVYDRLTISSDSRYTGQLVSPTILLSLIEGVLGYKSVSSDVSSWTFRREVEFKSSRY</sequence>
<gene>
    <name evidence="1" type="ORF">SAMD00023353_6500470</name>
</gene>
<protein>
    <submittedName>
        <fullName evidence="1">Uncharacterized protein</fullName>
    </submittedName>
</protein>
<proteinExistence type="predicted"/>
<accession>A0A1W2TSQ8</accession>
<organism evidence="1">
    <name type="scientific">Rosellinia necatrix</name>
    <name type="common">White root-rot fungus</name>
    <dbReference type="NCBI Taxonomy" id="77044"/>
    <lineage>
        <taxon>Eukaryota</taxon>
        <taxon>Fungi</taxon>
        <taxon>Dikarya</taxon>
        <taxon>Ascomycota</taxon>
        <taxon>Pezizomycotina</taxon>
        <taxon>Sordariomycetes</taxon>
        <taxon>Xylariomycetidae</taxon>
        <taxon>Xylariales</taxon>
        <taxon>Xylariaceae</taxon>
        <taxon>Rosellinia</taxon>
    </lineage>
</organism>
<evidence type="ECO:0000313" key="2">
    <source>
        <dbReference type="Proteomes" id="UP000054516"/>
    </source>
</evidence>
<reference evidence="1" key="1">
    <citation type="submission" date="2016-03" db="EMBL/GenBank/DDBJ databases">
        <title>Draft genome sequence of Rosellinia necatrix.</title>
        <authorList>
            <person name="Kanematsu S."/>
        </authorList>
    </citation>
    <scope>NUCLEOTIDE SEQUENCE [LARGE SCALE GENOMIC DNA]</scope>
    <source>
        <strain evidence="1">W97</strain>
    </source>
</reference>
<dbReference type="AlphaFoldDB" id="A0A1W2TSQ8"/>
<dbReference type="Proteomes" id="UP000054516">
    <property type="component" value="Unassembled WGS sequence"/>
</dbReference>
<dbReference type="OMA" id="IEVQCSH"/>
<dbReference type="OrthoDB" id="4926491at2759"/>
<keyword evidence="2" id="KW-1185">Reference proteome</keyword>
<name>A0A1W2TSQ8_ROSNE</name>
<dbReference type="EMBL" id="DF977510">
    <property type="protein sequence ID" value="GAP91547.2"/>
    <property type="molecule type" value="Genomic_DNA"/>
</dbReference>
<evidence type="ECO:0000313" key="1">
    <source>
        <dbReference type="EMBL" id="GAP91547.2"/>
    </source>
</evidence>